<dbReference type="InterPro" id="IPR006162">
    <property type="entry name" value="Ppantetheine_attach_site"/>
</dbReference>
<comment type="caution">
    <text evidence="4">The sequence shown here is derived from an EMBL/GenBank/DDBJ whole genome shotgun (WGS) entry which is preliminary data.</text>
</comment>
<dbReference type="PROSITE" id="PS50075">
    <property type="entry name" value="CARRIER"/>
    <property type="match status" value="1"/>
</dbReference>
<gene>
    <name evidence="4" type="ORF">I0C86_21560</name>
</gene>
<evidence type="ECO:0000313" key="5">
    <source>
        <dbReference type="Proteomes" id="UP000638560"/>
    </source>
</evidence>
<dbReference type="SUPFAM" id="SSF47336">
    <property type="entry name" value="ACP-like"/>
    <property type="match status" value="1"/>
</dbReference>
<dbReference type="EMBL" id="JADPUN010000199">
    <property type="protein sequence ID" value="MBF9131529.1"/>
    <property type="molecule type" value="Genomic_DNA"/>
</dbReference>
<evidence type="ECO:0000313" key="4">
    <source>
        <dbReference type="EMBL" id="MBF9131529.1"/>
    </source>
</evidence>
<dbReference type="Pfam" id="PF00550">
    <property type="entry name" value="PP-binding"/>
    <property type="match status" value="1"/>
</dbReference>
<protein>
    <recommendedName>
        <fullName evidence="3">Carrier domain-containing protein</fullName>
    </recommendedName>
</protein>
<name>A0ABS0H026_9ACTN</name>
<evidence type="ECO:0000256" key="2">
    <source>
        <dbReference type="ARBA" id="ARBA00022553"/>
    </source>
</evidence>
<dbReference type="RefSeq" id="WP_196203066.1">
    <property type="nucleotide sequence ID" value="NZ_JADPUN010000199.1"/>
</dbReference>
<dbReference type="PROSITE" id="PS00012">
    <property type="entry name" value="PHOSPHOPANTETHEINE"/>
    <property type="match status" value="1"/>
</dbReference>
<dbReference type="PANTHER" id="PTHR45527:SF1">
    <property type="entry name" value="FATTY ACID SYNTHASE"/>
    <property type="match status" value="1"/>
</dbReference>
<dbReference type="PANTHER" id="PTHR45527">
    <property type="entry name" value="NONRIBOSOMAL PEPTIDE SYNTHETASE"/>
    <property type="match status" value="1"/>
</dbReference>
<keyword evidence="2" id="KW-0597">Phosphoprotein</keyword>
<sequence>MEALEAVLVHCWESALRHRPIGVDDNFFAMGGHSLTAIRIAHRITEAFGVEVEYLMVLESGTIAVLAQGLVDRAAAAGVTVSELSDAGRAYLLKRGVAAAEIV</sequence>
<dbReference type="InterPro" id="IPR009081">
    <property type="entry name" value="PP-bd_ACP"/>
</dbReference>
<dbReference type="Gene3D" id="3.40.50.1820">
    <property type="entry name" value="alpha/beta hydrolase"/>
    <property type="match status" value="1"/>
</dbReference>
<dbReference type="SMART" id="SM00823">
    <property type="entry name" value="PKS_PP"/>
    <property type="match status" value="1"/>
</dbReference>
<evidence type="ECO:0000259" key="3">
    <source>
        <dbReference type="PROSITE" id="PS50075"/>
    </source>
</evidence>
<dbReference type="InterPro" id="IPR036736">
    <property type="entry name" value="ACP-like_sf"/>
</dbReference>
<feature type="domain" description="Carrier" evidence="3">
    <location>
        <begin position="1"/>
        <end position="74"/>
    </location>
</feature>
<accession>A0ABS0H026</accession>
<keyword evidence="1" id="KW-0596">Phosphopantetheine</keyword>
<evidence type="ECO:0000256" key="1">
    <source>
        <dbReference type="ARBA" id="ARBA00022450"/>
    </source>
</evidence>
<proteinExistence type="predicted"/>
<reference evidence="4 5" key="1">
    <citation type="submission" date="2020-11" db="EMBL/GenBank/DDBJ databases">
        <title>A novel isolate from a Black sea contaminated sediment with potential to produce alkanes: Plantactinospora alkalitolerans sp. nov.</title>
        <authorList>
            <person name="Carro L."/>
            <person name="Veyisoglu A."/>
            <person name="Guven K."/>
            <person name="Schumann P."/>
            <person name="Klenk H.-P."/>
            <person name="Sahin N."/>
        </authorList>
    </citation>
    <scope>NUCLEOTIDE SEQUENCE [LARGE SCALE GENOMIC DNA]</scope>
    <source>
        <strain evidence="4 5">S1510</strain>
    </source>
</reference>
<dbReference type="Proteomes" id="UP000638560">
    <property type="component" value="Unassembled WGS sequence"/>
</dbReference>
<dbReference type="InterPro" id="IPR029058">
    <property type="entry name" value="AB_hydrolase_fold"/>
</dbReference>
<dbReference type="InterPro" id="IPR020806">
    <property type="entry name" value="PKS_PP-bd"/>
</dbReference>
<keyword evidence="5" id="KW-1185">Reference proteome</keyword>
<organism evidence="4 5">
    <name type="scientific">Plantactinospora alkalitolerans</name>
    <dbReference type="NCBI Taxonomy" id="2789879"/>
    <lineage>
        <taxon>Bacteria</taxon>
        <taxon>Bacillati</taxon>
        <taxon>Actinomycetota</taxon>
        <taxon>Actinomycetes</taxon>
        <taxon>Micromonosporales</taxon>
        <taxon>Micromonosporaceae</taxon>
        <taxon>Plantactinospora</taxon>
    </lineage>
</organism>